<keyword evidence="3" id="KW-1185">Reference proteome</keyword>
<dbReference type="STRING" id="573729.G2QCT2"/>
<protein>
    <submittedName>
        <fullName evidence="2">Uncharacterized protein</fullName>
    </submittedName>
</protein>
<dbReference type="EMBL" id="CP003004">
    <property type="protein sequence ID" value="AEO58203.1"/>
    <property type="molecule type" value="Genomic_DNA"/>
</dbReference>
<accession>G2QCT2</accession>
<reference evidence="2 3" key="1">
    <citation type="journal article" date="2011" name="Nat. Biotechnol.">
        <title>Comparative genomic analysis of the thermophilic biomass-degrading fungi Myceliophthora thermophila and Thielavia terrestris.</title>
        <authorList>
            <person name="Berka R.M."/>
            <person name="Grigoriev I.V."/>
            <person name="Otillar R."/>
            <person name="Salamov A."/>
            <person name="Grimwood J."/>
            <person name="Reid I."/>
            <person name="Ishmael N."/>
            <person name="John T."/>
            <person name="Darmond C."/>
            <person name="Moisan M.-C."/>
            <person name="Henrissat B."/>
            <person name="Coutinho P.M."/>
            <person name="Lombard V."/>
            <person name="Natvig D.O."/>
            <person name="Lindquist E."/>
            <person name="Schmutz J."/>
            <person name="Lucas S."/>
            <person name="Harris P."/>
            <person name="Powlowski J."/>
            <person name="Bellemare A."/>
            <person name="Taylor D."/>
            <person name="Butler G."/>
            <person name="de Vries R.P."/>
            <person name="Allijn I.E."/>
            <person name="van den Brink J."/>
            <person name="Ushinsky S."/>
            <person name="Storms R."/>
            <person name="Powell A.J."/>
            <person name="Paulsen I.T."/>
            <person name="Elbourne L.D.H."/>
            <person name="Baker S.E."/>
            <person name="Magnuson J."/>
            <person name="LaBoissiere S."/>
            <person name="Clutterbuck A.J."/>
            <person name="Martinez D."/>
            <person name="Wogulis M."/>
            <person name="de Leon A.L."/>
            <person name="Rey M.W."/>
            <person name="Tsang A."/>
        </authorList>
    </citation>
    <scope>NUCLEOTIDE SEQUENCE [LARGE SCALE GENOMIC DNA]</scope>
    <source>
        <strain evidence="3">ATCC 42464 / BCRC 31852 / DSM 1799</strain>
    </source>
</reference>
<feature type="region of interest" description="Disordered" evidence="1">
    <location>
        <begin position="197"/>
        <end position="217"/>
    </location>
</feature>
<evidence type="ECO:0000313" key="3">
    <source>
        <dbReference type="Proteomes" id="UP000007322"/>
    </source>
</evidence>
<gene>
    <name evidence="2" type="ORF">MYCTH_2305401</name>
</gene>
<feature type="region of interest" description="Disordered" evidence="1">
    <location>
        <begin position="706"/>
        <end position="768"/>
    </location>
</feature>
<feature type="region of interest" description="Disordered" evidence="1">
    <location>
        <begin position="624"/>
        <end position="682"/>
    </location>
</feature>
<evidence type="ECO:0000313" key="2">
    <source>
        <dbReference type="EMBL" id="AEO58203.1"/>
    </source>
</evidence>
<organism evidence="2 3">
    <name type="scientific">Thermothelomyces thermophilus (strain ATCC 42464 / BCRC 31852 / DSM 1799)</name>
    <name type="common">Sporotrichum thermophile</name>
    <dbReference type="NCBI Taxonomy" id="573729"/>
    <lineage>
        <taxon>Eukaryota</taxon>
        <taxon>Fungi</taxon>
        <taxon>Dikarya</taxon>
        <taxon>Ascomycota</taxon>
        <taxon>Pezizomycotina</taxon>
        <taxon>Sordariomycetes</taxon>
        <taxon>Sordariomycetidae</taxon>
        <taxon>Sordariales</taxon>
        <taxon>Chaetomiaceae</taxon>
        <taxon>Thermothelomyces</taxon>
    </lineage>
</organism>
<dbReference type="HOGENOM" id="CLU_363763_0_0_1"/>
<evidence type="ECO:0000256" key="1">
    <source>
        <dbReference type="SAM" id="MobiDB-lite"/>
    </source>
</evidence>
<dbReference type="GeneID" id="11509404"/>
<dbReference type="AlphaFoldDB" id="G2QCT2"/>
<dbReference type="Proteomes" id="UP000007322">
    <property type="component" value="Chromosome 3"/>
</dbReference>
<feature type="compositionally biased region" description="Acidic residues" evidence="1">
    <location>
        <begin position="725"/>
        <end position="758"/>
    </location>
</feature>
<dbReference type="OrthoDB" id="427186at2759"/>
<dbReference type="InParanoid" id="G2QCT2"/>
<dbReference type="KEGG" id="mtm:MYCTH_2305401"/>
<sequence length="768" mass="84822">MNSFVPGSPKSSNLQDPPSDRTLGCSLFLCGLPTTSALLSLLDWKDVGSGLDHRVEKARLQLQGGSVITLFRHVPREDSSFDIAPEHLHGSLNLSGGKSGFLFVHDASNPDVEASVRSLRDSIELQRRHGSRGFWVAVSTAQGASVSSGVRNDMVARFRDELASAGISDAPAVAASLDCVLEMPVVDAARMVGDALLAAPRPSRPGKPERGAPSGDNMTDQAFRQAFLRGNITPWTHMDYLRAAYITLLECDVRDLDLLEVATIFATRMNRFRRRNSHAQHSPEPRTLTVFWLYHVRLALVAMLSFSVRGPTSFKGIFRYFPELVDERLPSTYFSPDVLASSYSRDYWMLPNLRELVELVQYRDSQFRHKLTRPQHEDPHRLLRFAFAVVQRYLRPGETRRRAWFTNLALDSLRRQTMRLRSLCPGVPAYSETQSHFYLHLVHAALLPLTLGNTHLLQNMTYPLFEETFRISPSAWTAYYSPQLWDSIPARARFHPPDLQPLPDTVSPANFHLLSTHPSPNESFRRAGLVPELPSLEVLQFHRAVLLEEAKLIGETPTPAEVTSHAHLLKYIHAHLVLATPPPAPPERSSVSHHLDLLTTASTLPRDHIAFYLSHAAVALLGNRTTGDNSDDSDIKDNDKKTVPLPDGHGMLSSAAAAPWGAPSGSGQGQRQGQGQRPARWEEWAGGESALVLCWDEAWCSALGGVNGPGLPEGRGGEVWSRVEEGDDRDGEGEGEGGEQDDENDTLAGGEGEEEDWEVMSAATTLTG</sequence>
<dbReference type="VEuPathDB" id="FungiDB:MYCTH_2305401"/>
<dbReference type="RefSeq" id="XP_003663448.1">
    <property type="nucleotide sequence ID" value="XM_003663400.1"/>
</dbReference>
<dbReference type="eggNOG" id="KOG0070">
    <property type="taxonomic scope" value="Eukaryota"/>
</dbReference>
<name>G2QCT2_THET4</name>
<feature type="compositionally biased region" description="Basic and acidic residues" evidence="1">
    <location>
        <begin position="633"/>
        <end position="642"/>
    </location>
</feature>
<proteinExistence type="predicted"/>
<feature type="compositionally biased region" description="Low complexity" evidence="1">
    <location>
        <begin position="653"/>
        <end position="663"/>
    </location>
</feature>